<dbReference type="PANTHER" id="PTHR34875">
    <property type="entry name" value="UPF0237 PROTEIN MJ1558"/>
    <property type="match status" value="1"/>
</dbReference>
<dbReference type="InterPro" id="IPR016867">
    <property type="entry name" value="GcvR"/>
</dbReference>
<evidence type="ECO:0000259" key="1">
    <source>
        <dbReference type="PROSITE" id="PS51671"/>
    </source>
</evidence>
<dbReference type="Proteomes" id="UP000215896">
    <property type="component" value="Unassembled WGS sequence"/>
</dbReference>
<dbReference type="SUPFAM" id="SSF55021">
    <property type="entry name" value="ACT-like"/>
    <property type="match status" value="2"/>
</dbReference>
<keyword evidence="3" id="KW-1185">Reference proteome</keyword>
<dbReference type="PANTHER" id="PTHR34875:SF6">
    <property type="entry name" value="UPF0237 PROTEIN MJ1558"/>
    <property type="match status" value="1"/>
</dbReference>
<dbReference type="InterPro" id="IPR050990">
    <property type="entry name" value="UPF0237/GcvR_regulator"/>
</dbReference>
<evidence type="ECO:0000313" key="3">
    <source>
        <dbReference type="Proteomes" id="UP000215896"/>
    </source>
</evidence>
<proteinExistence type="predicted"/>
<dbReference type="AlphaFoldDB" id="A0A255GPI7"/>
<protein>
    <submittedName>
        <fullName evidence="2">Amino acid-binding ACT protein</fullName>
    </submittedName>
</protein>
<sequence length="170" mass="18153">MASVVLTLVGDDRPGLVSALAQAVTDCGGSWHTSEMARLGGKFAGIVLVEISDEKVDPLTRELRSLGHQGLLEVTMSRTDGEVEESTALLELHLLGNDRPGIVHQISSVLAAQGVSIEQLETDVRDAPEFGGQLFEARARLVGPAEVDRRLLAEALESIANELMVDLDLS</sequence>
<gene>
    <name evidence="2" type="ORF">CGZ94_02325</name>
</gene>
<accession>A0A255GPI7</accession>
<dbReference type="EMBL" id="NMVO01000001">
    <property type="protein sequence ID" value="OYO17740.1"/>
    <property type="molecule type" value="Genomic_DNA"/>
</dbReference>
<dbReference type="CDD" id="cd04869">
    <property type="entry name" value="ACT_GcvR_2"/>
    <property type="match status" value="1"/>
</dbReference>
<organism evidence="2 3">
    <name type="scientific">Enemella evansiae</name>
    <dbReference type="NCBI Taxonomy" id="2016499"/>
    <lineage>
        <taxon>Bacteria</taxon>
        <taxon>Bacillati</taxon>
        <taxon>Actinomycetota</taxon>
        <taxon>Actinomycetes</taxon>
        <taxon>Propionibacteriales</taxon>
        <taxon>Propionibacteriaceae</taxon>
        <taxon>Enemella</taxon>
    </lineage>
</organism>
<evidence type="ECO:0000313" key="2">
    <source>
        <dbReference type="EMBL" id="OYO17740.1"/>
    </source>
</evidence>
<feature type="domain" description="ACT" evidence="1">
    <location>
        <begin position="91"/>
        <end position="170"/>
    </location>
</feature>
<feature type="domain" description="ACT" evidence="1">
    <location>
        <begin position="5"/>
        <end position="77"/>
    </location>
</feature>
<reference evidence="2 3" key="1">
    <citation type="submission" date="2017-07" db="EMBL/GenBank/DDBJ databases">
        <title>Draft whole genome sequences of clinical Proprionibacteriaceae strains.</title>
        <authorList>
            <person name="Bernier A.-M."/>
            <person name="Bernard K."/>
            <person name="Domingo M.-C."/>
        </authorList>
    </citation>
    <scope>NUCLEOTIDE SEQUENCE [LARGE SCALE GENOMIC DNA]</scope>
    <source>
        <strain evidence="2 3">NML 030167</strain>
    </source>
</reference>
<dbReference type="PROSITE" id="PS51671">
    <property type="entry name" value="ACT"/>
    <property type="match status" value="2"/>
</dbReference>
<comment type="caution">
    <text evidence="2">The sequence shown here is derived from an EMBL/GenBank/DDBJ whole genome shotgun (WGS) entry which is preliminary data.</text>
</comment>
<dbReference type="Gene3D" id="3.30.70.260">
    <property type="match status" value="2"/>
</dbReference>
<dbReference type="Pfam" id="PF13740">
    <property type="entry name" value="ACT_6"/>
    <property type="match status" value="1"/>
</dbReference>
<dbReference type="GO" id="GO:0006355">
    <property type="term" value="P:regulation of DNA-templated transcription"/>
    <property type="evidence" value="ECO:0007669"/>
    <property type="project" value="InterPro"/>
</dbReference>
<dbReference type="PIRSF" id="PIRSF028103">
    <property type="entry name" value="GcvR"/>
    <property type="match status" value="1"/>
</dbReference>
<name>A0A255GPI7_9ACTN</name>
<dbReference type="InterPro" id="IPR045865">
    <property type="entry name" value="ACT-like_dom_sf"/>
</dbReference>
<dbReference type="InterPro" id="IPR002912">
    <property type="entry name" value="ACT_dom"/>
</dbReference>
<dbReference type="RefSeq" id="WP_094404512.1">
    <property type="nucleotide sequence ID" value="NZ_NMVO01000001.1"/>
</dbReference>
<dbReference type="OrthoDB" id="12860at2"/>